<dbReference type="AlphaFoldDB" id="A0AAV3YHZ7"/>
<comment type="caution">
    <text evidence="2">The sequence shown here is derived from an EMBL/GenBank/DDBJ whole genome shotgun (WGS) entry which is preliminary data.</text>
</comment>
<reference evidence="2 3" key="1">
    <citation type="journal article" date="2021" name="Elife">
        <title>Chloroplast acquisition without the gene transfer in kleptoplastic sea slugs, Plakobranchus ocellatus.</title>
        <authorList>
            <person name="Maeda T."/>
            <person name="Takahashi S."/>
            <person name="Yoshida T."/>
            <person name="Shimamura S."/>
            <person name="Takaki Y."/>
            <person name="Nagai Y."/>
            <person name="Toyoda A."/>
            <person name="Suzuki Y."/>
            <person name="Arimoto A."/>
            <person name="Ishii H."/>
            <person name="Satoh N."/>
            <person name="Nishiyama T."/>
            <person name="Hasebe M."/>
            <person name="Maruyama T."/>
            <person name="Minagawa J."/>
            <person name="Obokata J."/>
            <person name="Shigenobu S."/>
        </authorList>
    </citation>
    <scope>NUCLEOTIDE SEQUENCE [LARGE SCALE GENOMIC DNA]</scope>
</reference>
<dbReference type="EMBL" id="BLXT01000976">
    <property type="protein sequence ID" value="GFN82157.1"/>
    <property type="molecule type" value="Genomic_DNA"/>
</dbReference>
<protein>
    <submittedName>
        <fullName evidence="2">Uncharacterized protein</fullName>
    </submittedName>
</protein>
<name>A0AAV3YHZ7_9GAST</name>
<organism evidence="2 3">
    <name type="scientific">Plakobranchus ocellatus</name>
    <dbReference type="NCBI Taxonomy" id="259542"/>
    <lineage>
        <taxon>Eukaryota</taxon>
        <taxon>Metazoa</taxon>
        <taxon>Spiralia</taxon>
        <taxon>Lophotrochozoa</taxon>
        <taxon>Mollusca</taxon>
        <taxon>Gastropoda</taxon>
        <taxon>Heterobranchia</taxon>
        <taxon>Euthyneura</taxon>
        <taxon>Panpulmonata</taxon>
        <taxon>Sacoglossa</taxon>
        <taxon>Placobranchoidea</taxon>
        <taxon>Plakobranchidae</taxon>
        <taxon>Plakobranchus</taxon>
    </lineage>
</organism>
<dbReference type="Proteomes" id="UP000735302">
    <property type="component" value="Unassembled WGS sequence"/>
</dbReference>
<accession>A0AAV3YHZ7</accession>
<gene>
    <name evidence="2" type="ORF">PoB_000866300</name>
</gene>
<evidence type="ECO:0000313" key="2">
    <source>
        <dbReference type="EMBL" id="GFN82157.1"/>
    </source>
</evidence>
<evidence type="ECO:0000313" key="3">
    <source>
        <dbReference type="Proteomes" id="UP000735302"/>
    </source>
</evidence>
<sequence>MCTAYFIDKWPPLAEQATTSLAGLASAPCFFHVYSSVLETSTSVVFKACLETSISDIFAACLEIVIALFSKAELVLFIKLYGSNQEYVAQFNIIANQHALIFKVKCLGNSKDQQQRSAQEDKSSKNQGQVQNQSAEEIHAFDPDEDIRKILNAKSQEIQFLLASAVT</sequence>
<feature type="compositionally biased region" description="Polar residues" evidence="1">
    <location>
        <begin position="125"/>
        <end position="135"/>
    </location>
</feature>
<feature type="region of interest" description="Disordered" evidence="1">
    <location>
        <begin position="115"/>
        <end position="141"/>
    </location>
</feature>
<evidence type="ECO:0000256" key="1">
    <source>
        <dbReference type="SAM" id="MobiDB-lite"/>
    </source>
</evidence>
<keyword evidence="3" id="KW-1185">Reference proteome</keyword>
<proteinExistence type="predicted"/>